<dbReference type="InterPro" id="IPR051150">
    <property type="entry name" value="SWT21/TCAB1_mRNA_Telomere"/>
</dbReference>
<dbReference type="SUPFAM" id="SSF50978">
    <property type="entry name" value="WD40 repeat-like"/>
    <property type="match status" value="1"/>
</dbReference>
<dbReference type="Gene3D" id="2.130.10.10">
    <property type="entry name" value="YVTN repeat-like/Quinoprotein amine dehydrogenase"/>
    <property type="match status" value="2"/>
</dbReference>
<accession>A0A1Z5KNJ2</accession>
<protein>
    <submittedName>
        <fullName evidence="1">Uncharacterized protein</fullName>
    </submittedName>
</protein>
<dbReference type="InParanoid" id="A0A1Z5KNJ2"/>
<comment type="caution">
    <text evidence="1">The sequence shown here is derived from an EMBL/GenBank/DDBJ whole genome shotgun (WGS) entry which is preliminary data.</text>
</comment>
<dbReference type="EMBL" id="BDSP01000260">
    <property type="protein sequence ID" value="GAX27893.1"/>
    <property type="molecule type" value="Genomic_DNA"/>
</dbReference>
<dbReference type="PANTHER" id="PTHR13211:SF0">
    <property type="entry name" value="TELOMERASE CAJAL BODY PROTEIN 1"/>
    <property type="match status" value="1"/>
</dbReference>
<gene>
    <name evidence="1" type="ORF">FisN_21Hh243</name>
</gene>
<dbReference type="Proteomes" id="UP000198406">
    <property type="component" value="Unassembled WGS sequence"/>
</dbReference>
<dbReference type="InterPro" id="IPR036322">
    <property type="entry name" value="WD40_repeat_dom_sf"/>
</dbReference>
<organism evidence="1 2">
    <name type="scientific">Fistulifera solaris</name>
    <name type="common">Oleaginous diatom</name>
    <dbReference type="NCBI Taxonomy" id="1519565"/>
    <lineage>
        <taxon>Eukaryota</taxon>
        <taxon>Sar</taxon>
        <taxon>Stramenopiles</taxon>
        <taxon>Ochrophyta</taxon>
        <taxon>Bacillariophyta</taxon>
        <taxon>Bacillariophyceae</taxon>
        <taxon>Bacillariophycidae</taxon>
        <taxon>Naviculales</taxon>
        <taxon>Naviculaceae</taxon>
        <taxon>Fistulifera</taxon>
    </lineage>
</organism>
<dbReference type="Pfam" id="PF00400">
    <property type="entry name" value="WD40"/>
    <property type="match status" value="1"/>
</dbReference>
<evidence type="ECO:0000313" key="2">
    <source>
        <dbReference type="Proteomes" id="UP000198406"/>
    </source>
</evidence>
<sequence>MMPISGETAVAKLHGQASDLTRTSTAIPSNHADDFPQGCSFSPDGSCILTSIGKTLRLYNTADAFTDSDWKAALHCSGAESIRSFAWYPHMQSHDPSTCCFLTTSRDQPVHLYDAYTGKVRAAYCPYNALDELEAPNVAIFHPTHGQTLVAGGFRTDRRIYVFDVHRPGRQAQAVWKLGNTKRSTDGQKGLVSALAYSRQHEALLAVGTYAPGSIYLYDVRQPPSQVLIGLSLVGHGKHSVKRKRRFWVSTDQNNNNAEDEWISSAKWQWLVQKTQTGVTHLQFDDAYTMFSASRRSNVVLAWDLRMFRPLEDEDNSTMNSPTGALQSYSTVSDTNQRLGFDFDAGHNTLFVGGRDGTVRLYNAQNGQPRGQIRLASSLAAQPEHAEHSCAINGISYRRMSNGSRWLAVSTGERRFPAEQEYDDDDPARNTSPPGSLHLYHLIDDVQRDQNMSYCASTQENDK</sequence>
<dbReference type="OrthoDB" id="239865at2759"/>
<dbReference type="InterPro" id="IPR001680">
    <property type="entry name" value="WD40_rpt"/>
</dbReference>
<proteinExistence type="predicted"/>
<name>A0A1Z5KNJ2_FISSO</name>
<dbReference type="PANTHER" id="PTHR13211">
    <property type="entry name" value="TELOMERASE CAJAL BODY PROTEIN 1"/>
    <property type="match status" value="1"/>
</dbReference>
<reference evidence="1 2" key="1">
    <citation type="journal article" date="2015" name="Plant Cell">
        <title>Oil accumulation by the oleaginous diatom Fistulifera solaris as revealed by the genome and transcriptome.</title>
        <authorList>
            <person name="Tanaka T."/>
            <person name="Maeda Y."/>
            <person name="Veluchamy A."/>
            <person name="Tanaka M."/>
            <person name="Abida H."/>
            <person name="Marechal E."/>
            <person name="Bowler C."/>
            <person name="Muto M."/>
            <person name="Sunaga Y."/>
            <person name="Tanaka M."/>
            <person name="Yoshino T."/>
            <person name="Taniguchi T."/>
            <person name="Fukuda Y."/>
            <person name="Nemoto M."/>
            <person name="Matsumoto M."/>
            <person name="Wong P.S."/>
            <person name="Aburatani S."/>
            <person name="Fujibuchi W."/>
        </authorList>
    </citation>
    <scope>NUCLEOTIDE SEQUENCE [LARGE SCALE GENOMIC DNA]</scope>
    <source>
        <strain evidence="1 2">JPCC DA0580</strain>
    </source>
</reference>
<dbReference type="SMART" id="SM00320">
    <property type="entry name" value="WD40"/>
    <property type="match status" value="6"/>
</dbReference>
<dbReference type="AlphaFoldDB" id="A0A1Z5KNJ2"/>
<dbReference type="InterPro" id="IPR015943">
    <property type="entry name" value="WD40/YVTN_repeat-like_dom_sf"/>
</dbReference>
<evidence type="ECO:0000313" key="1">
    <source>
        <dbReference type="EMBL" id="GAX27893.1"/>
    </source>
</evidence>
<keyword evidence="2" id="KW-1185">Reference proteome</keyword>